<dbReference type="Pfam" id="PF00403">
    <property type="entry name" value="HMA"/>
    <property type="match status" value="1"/>
</dbReference>
<sequence length="64" mass="6391">ENMSCASCPITVRLAMEGVAGVKSVKVDFEAKSATVLYDPSATTVAAIAAASTNAGYPAKAIGN</sequence>
<name>A0ABV6DBN4_9HYPH</name>
<dbReference type="RefSeq" id="WP_378074732.1">
    <property type="nucleotide sequence ID" value="NZ_JBHLXD010000037.1"/>
</dbReference>
<dbReference type="Proteomes" id="UP001589755">
    <property type="component" value="Unassembled WGS sequence"/>
</dbReference>
<dbReference type="CDD" id="cd00371">
    <property type="entry name" value="HMA"/>
    <property type="match status" value="1"/>
</dbReference>
<evidence type="ECO:0000313" key="2">
    <source>
        <dbReference type="EMBL" id="MFC0210074.1"/>
    </source>
</evidence>
<dbReference type="EMBL" id="JBHLXD010000037">
    <property type="protein sequence ID" value="MFC0210074.1"/>
    <property type="molecule type" value="Genomic_DNA"/>
</dbReference>
<dbReference type="PRINTS" id="PR00946">
    <property type="entry name" value="HGSCAVENGER"/>
</dbReference>
<dbReference type="PROSITE" id="PS50846">
    <property type="entry name" value="HMA_2"/>
    <property type="match status" value="1"/>
</dbReference>
<feature type="non-terminal residue" evidence="2">
    <location>
        <position position="1"/>
    </location>
</feature>
<keyword evidence="3" id="KW-1185">Reference proteome</keyword>
<dbReference type="InterPro" id="IPR001802">
    <property type="entry name" value="MerP/CopZ"/>
</dbReference>
<dbReference type="Gene3D" id="3.30.70.100">
    <property type="match status" value="1"/>
</dbReference>
<comment type="caution">
    <text evidence="2">The sequence shown here is derived from an EMBL/GenBank/DDBJ whole genome shotgun (WGS) entry which is preliminary data.</text>
</comment>
<gene>
    <name evidence="2" type="ORF">ACFFJ2_16875</name>
</gene>
<accession>A0ABV6DBN4</accession>
<protein>
    <submittedName>
        <fullName evidence="2">Heavy-metal-associated domain-containing protein</fullName>
    </submittedName>
</protein>
<dbReference type="InterPro" id="IPR036163">
    <property type="entry name" value="HMA_dom_sf"/>
</dbReference>
<evidence type="ECO:0000259" key="1">
    <source>
        <dbReference type="PROSITE" id="PS50846"/>
    </source>
</evidence>
<dbReference type="SUPFAM" id="SSF55008">
    <property type="entry name" value="HMA, heavy metal-associated domain"/>
    <property type="match status" value="1"/>
</dbReference>
<reference evidence="2 3" key="1">
    <citation type="submission" date="2024-09" db="EMBL/GenBank/DDBJ databases">
        <authorList>
            <person name="Sun Q."/>
            <person name="Mori K."/>
        </authorList>
    </citation>
    <scope>NUCLEOTIDE SEQUENCE [LARGE SCALE GENOMIC DNA]</scope>
    <source>
        <strain evidence="2 3">CCM 8543</strain>
    </source>
</reference>
<feature type="domain" description="HMA" evidence="1">
    <location>
        <begin position="1"/>
        <end position="60"/>
    </location>
</feature>
<evidence type="ECO:0000313" key="3">
    <source>
        <dbReference type="Proteomes" id="UP001589755"/>
    </source>
</evidence>
<organism evidence="2 3">
    <name type="scientific">Chelativorans intermedius</name>
    <dbReference type="NCBI Taxonomy" id="515947"/>
    <lineage>
        <taxon>Bacteria</taxon>
        <taxon>Pseudomonadati</taxon>
        <taxon>Pseudomonadota</taxon>
        <taxon>Alphaproteobacteria</taxon>
        <taxon>Hyphomicrobiales</taxon>
        <taxon>Phyllobacteriaceae</taxon>
        <taxon>Chelativorans</taxon>
    </lineage>
</organism>
<dbReference type="InterPro" id="IPR006121">
    <property type="entry name" value="HMA_dom"/>
</dbReference>
<proteinExistence type="predicted"/>